<dbReference type="GO" id="GO:0005737">
    <property type="term" value="C:cytoplasm"/>
    <property type="evidence" value="ECO:0007669"/>
    <property type="project" value="UniProtKB-SubCell"/>
</dbReference>
<evidence type="ECO:0000256" key="1">
    <source>
        <dbReference type="ARBA" id="ARBA00004123"/>
    </source>
</evidence>
<dbReference type="Gene3D" id="1.25.10.10">
    <property type="entry name" value="Leucine-rich Repeat Variant"/>
    <property type="match status" value="2"/>
</dbReference>
<keyword evidence="3" id="KW-0963">Cytoplasm</keyword>
<name>A0ABD0VGQ6_DENTH</name>
<reference evidence="7 8" key="1">
    <citation type="journal article" date="2024" name="Plant Biotechnol. J.">
        <title>Dendrobium thyrsiflorum genome and its molecular insights into genes involved in important horticultural traits.</title>
        <authorList>
            <person name="Chen B."/>
            <person name="Wang J.Y."/>
            <person name="Zheng P.J."/>
            <person name="Li K.L."/>
            <person name="Liang Y.M."/>
            <person name="Chen X.F."/>
            <person name="Zhang C."/>
            <person name="Zhao X."/>
            <person name="He X."/>
            <person name="Zhang G.Q."/>
            <person name="Liu Z.J."/>
            <person name="Xu Q."/>
        </authorList>
    </citation>
    <scope>NUCLEOTIDE SEQUENCE [LARGE SCALE GENOMIC DNA]</scope>
    <source>
        <strain evidence="7">GZMU011</strain>
    </source>
</reference>
<dbReference type="AlphaFoldDB" id="A0ABD0VGQ6"/>
<feature type="transmembrane region" description="Helical" evidence="6">
    <location>
        <begin position="656"/>
        <end position="675"/>
    </location>
</feature>
<evidence type="ECO:0000256" key="6">
    <source>
        <dbReference type="SAM" id="Phobius"/>
    </source>
</evidence>
<keyword evidence="8" id="KW-1185">Reference proteome</keyword>
<evidence type="ECO:0000256" key="5">
    <source>
        <dbReference type="ARBA" id="ARBA00023242"/>
    </source>
</evidence>
<keyword evidence="6" id="KW-0812">Transmembrane</keyword>
<evidence type="ECO:0000256" key="2">
    <source>
        <dbReference type="ARBA" id="ARBA00004496"/>
    </source>
</evidence>
<dbReference type="InterPro" id="IPR038739">
    <property type="entry name" value="ARMC8/Vid28"/>
</dbReference>
<sequence length="682" mass="74694">MPTTAESNRPEDLTARLSEVGGVGKGEALLKVLREVKNQIIGNKTKKLRYLHLGAVPKIVSVLAAVASDGGDSAIIVQAAAVIGSFSCGVEDGVRAVVEAGAVPLLIRILSYPDEKVIDAGARSLRMIFQSKLAPKYDVLQSKNMMFLLSLLNSNNENAIELAVRIIAHSCDKNEEQNALCDAGVLQRLVLLLEGSLNQRDASLGSIVAIVKNNREVAMAFASIENGKALSALTELIHDRYPRTRYLACMCLIAIGQLSCYVQDLQTKTNLMLVLVELLEDSSHVGDDSPFALLDIITDKEELQLQAIAINLVEKLCNYLEKSPIPPRRLQGILLALAELCSKSEICRCQLISPQFLNTIVDALKHVSAGVRIAACTCVRNISRSVKNLCAGRLSNEAVIIPLFQLLNDPSTSVQEASLGAICNVAIDFTAKKSALVKYGGVPLLVQLSKSIVPTLRLKSLCALRNLMFIADRIGKENIISELTIPELTSLICDSEHLVQEQAMALVSNLIHGCVDFIRLVFAEDGLIINAVIRQLKSDYSTQVCIQGMLLLCNVAAGDESHKEAVLSYLIPLKAEGCSSFIIRFLQSKDQFLRTAAVWCILNLTDPAGVNSPVRVGRLVQEGAILLQIKTMVNDPWLDCKILYNCNVISDMRLRFYLGQFSYCFLNIKFLILILKNYFKKQ</sequence>
<dbReference type="EMBL" id="JANQDX010000007">
    <property type="protein sequence ID" value="KAL0921697.1"/>
    <property type="molecule type" value="Genomic_DNA"/>
</dbReference>
<evidence type="ECO:0000313" key="8">
    <source>
        <dbReference type="Proteomes" id="UP001552299"/>
    </source>
</evidence>
<dbReference type="SMART" id="SM00185">
    <property type="entry name" value="ARM"/>
    <property type="match status" value="8"/>
</dbReference>
<proteinExistence type="predicted"/>
<dbReference type="SUPFAM" id="SSF48371">
    <property type="entry name" value="ARM repeat"/>
    <property type="match status" value="2"/>
</dbReference>
<evidence type="ECO:0000256" key="4">
    <source>
        <dbReference type="ARBA" id="ARBA00022737"/>
    </source>
</evidence>
<dbReference type="InterPro" id="IPR011989">
    <property type="entry name" value="ARM-like"/>
</dbReference>
<accession>A0ABD0VGQ6</accession>
<dbReference type="PANTHER" id="PTHR15651">
    <property type="entry name" value="ARMADILLO REPEAT-CONTAINING PROTEIN 8"/>
    <property type="match status" value="1"/>
</dbReference>
<dbReference type="Proteomes" id="UP001552299">
    <property type="component" value="Unassembled WGS sequence"/>
</dbReference>
<dbReference type="GO" id="GO:0005634">
    <property type="term" value="C:nucleus"/>
    <property type="evidence" value="ECO:0007669"/>
    <property type="project" value="UniProtKB-SubCell"/>
</dbReference>
<comment type="caution">
    <text evidence="7">The sequence shown here is derived from an EMBL/GenBank/DDBJ whole genome shotgun (WGS) entry which is preliminary data.</text>
</comment>
<gene>
    <name evidence="7" type="ORF">M5K25_008797</name>
</gene>
<keyword evidence="4" id="KW-0677">Repeat</keyword>
<organism evidence="7 8">
    <name type="scientific">Dendrobium thyrsiflorum</name>
    <name type="common">Pinecone-like raceme dendrobium</name>
    <name type="synonym">Orchid</name>
    <dbReference type="NCBI Taxonomy" id="117978"/>
    <lineage>
        <taxon>Eukaryota</taxon>
        <taxon>Viridiplantae</taxon>
        <taxon>Streptophyta</taxon>
        <taxon>Embryophyta</taxon>
        <taxon>Tracheophyta</taxon>
        <taxon>Spermatophyta</taxon>
        <taxon>Magnoliopsida</taxon>
        <taxon>Liliopsida</taxon>
        <taxon>Asparagales</taxon>
        <taxon>Orchidaceae</taxon>
        <taxon>Epidendroideae</taxon>
        <taxon>Malaxideae</taxon>
        <taxon>Dendrobiinae</taxon>
        <taxon>Dendrobium</taxon>
    </lineage>
</organism>
<dbReference type="InterPro" id="IPR016024">
    <property type="entry name" value="ARM-type_fold"/>
</dbReference>
<evidence type="ECO:0000256" key="3">
    <source>
        <dbReference type="ARBA" id="ARBA00022490"/>
    </source>
</evidence>
<keyword evidence="6" id="KW-0472">Membrane</keyword>
<comment type="subcellular location">
    <subcellularLocation>
        <location evidence="2">Cytoplasm</location>
    </subcellularLocation>
    <subcellularLocation>
        <location evidence="1">Nucleus</location>
    </subcellularLocation>
</comment>
<evidence type="ECO:0008006" key="9">
    <source>
        <dbReference type="Google" id="ProtNLM"/>
    </source>
</evidence>
<evidence type="ECO:0000313" key="7">
    <source>
        <dbReference type="EMBL" id="KAL0921697.1"/>
    </source>
</evidence>
<protein>
    <recommendedName>
        <fullName evidence="9">Armadillo repeat-containing protein 8</fullName>
    </recommendedName>
</protein>
<keyword evidence="5" id="KW-0539">Nucleus</keyword>
<dbReference type="PANTHER" id="PTHR15651:SF7">
    <property type="entry name" value="ARMADILLO REPEAT-CONTAINING PROTEIN 8"/>
    <property type="match status" value="1"/>
</dbReference>
<dbReference type="InterPro" id="IPR000225">
    <property type="entry name" value="Armadillo"/>
</dbReference>
<dbReference type="Pfam" id="PF00514">
    <property type="entry name" value="Arm"/>
    <property type="match status" value="1"/>
</dbReference>
<keyword evidence="6" id="KW-1133">Transmembrane helix</keyword>